<dbReference type="PANTHER" id="PTHR37833">
    <property type="entry name" value="LIPOPROTEIN-RELATED"/>
    <property type="match status" value="1"/>
</dbReference>
<dbReference type="Proteomes" id="UP001209885">
    <property type="component" value="Unassembled WGS sequence"/>
</dbReference>
<name>A0ABT3RLT0_9BACT</name>
<dbReference type="Pfam" id="PF07610">
    <property type="entry name" value="DUF1573"/>
    <property type="match status" value="2"/>
</dbReference>
<comment type="caution">
    <text evidence="1">The sequence shown here is derived from an EMBL/GenBank/DDBJ whole genome shotgun (WGS) entry which is preliminary data.</text>
</comment>
<accession>A0ABT3RLT0</accession>
<dbReference type="RefSeq" id="WP_266054582.1">
    <property type="nucleotide sequence ID" value="NZ_JAPFQN010000001.1"/>
</dbReference>
<evidence type="ECO:0000313" key="1">
    <source>
        <dbReference type="EMBL" id="MCX2742344.1"/>
    </source>
</evidence>
<dbReference type="InterPro" id="IPR013783">
    <property type="entry name" value="Ig-like_fold"/>
</dbReference>
<dbReference type="EMBL" id="JAPFQN010000001">
    <property type="protein sequence ID" value="MCX2742344.1"/>
    <property type="molecule type" value="Genomic_DNA"/>
</dbReference>
<keyword evidence="2" id="KW-1185">Reference proteome</keyword>
<protein>
    <submittedName>
        <fullName evidence="1">DUF1573 domain-containing protein</fullName>
    </submittedName>
</protein>
<proteinExistence type="predicted"/>
<dbReference type="PANTHER" id="PTHR37833:SF1">
    <property type="entry name" value="SIGNAL PEPTIDE PROTEIN"/>
    <property type="match status" value="1"/>
</dbReference>
<sequence>MNRLIIILCFTIFLGLEMLGQAQIEFRNTKHNFGEIEEEGGPVKYTFVFENTGNDTLKINNVRASCGCTTPAWTKQNILPGDTGYVIAQYNPFNRPGGFNKSLTVSSNAEKQVTTLQISGRVKPKPKGPEDDFPTPMGDLRVKYRALPLGNITNQGVVTKEFEIYNQGEEEIVFDPNLIESPEHITISFNPSNLASKQRGKLIVAYDTKKKDDLGYFTEPVKFVTTEDSDSLKTLYVTTFIKEYFPPMTEEELASAPKISVSDRKHDFGALNEGETSEYEFTISNYGKEPLVIRKILANCSCITTEIKKEKIKPGQNTTVKVVLDSEGRVGYLTKNLTIFSNDPRKSTLQVTIKAKIDN</sequence>
<dbReference type="Gene3D" id="2.60.40.10">
    <property type="entry name" value="Immunoglobulins"/>
    <property type="match status" value="2"/>
</dbReference>
<organism evidence="1 2">
    <name type="scientific">Mangrovivirga halotolerans</name>
    <dbReference type="NCBI Taxonomy" id="2993936"/>
    <lineage>
        <taxon>Bacteria</taxon>
        <taxon>Pseudomonadati</taxon>
        <taxon>Bacteroidota</taxon>
        <taxon>Cytophagia</taxon>
        <taxon>Cytophagales</taxon>
        <taxon>Mangrovivirgaceae</taxon>
        <taxon>Mangrovivirga</taxon>
    </lineage>
</organism>
<gene>
    <name evidence="1" type="ORF">OO013_00630</name>
</gene>
<evidence type="ECO:0000313" key="2">
    <source>
        <dbReference type="Proteomes" id="UP001209885"/>
    </source>
</evidence>
<reference evidence="1 2" key="1">
    <citation type="submission" date="2022-11" db="EMBL/GenBank/DDBJ databases">
        <title>The characterization of three novel Bacteroidetes species and genomic analysis of their roles in tidal elemental geochemical cycles.</title>
        <authorList>
            <person name="Ma K."/>
        </authorList>
    </citation>
    <scope>NUCLEOTIDE SEQUENCE [LARGE SCALE GENOMIC DNA]</scope>
    <source>
        <strain evidence="1 2">M17</strain>
    </source>
</reference>
<dbReference type="InterPro" id="IPR011467">
    <property type="entry name" value="DUF1573"/>
</dbReference>
<dbReference type="NCBIfam" id="NF012200">
    <property type="entry name" value="choice_anch_D"/>
    <property type="match status" value="1"/>
</dbReference>